<evidence type="ECO:0000256" key="1">
    <source>
        <dbReference type="ARBA" id="ARBA00001947"/>
    </source>
</evidence>
<feature type="active site" description="Proton donor/acceptor" evidence="7">
    <location>
        <position position="400"/>
    </location>
</feature>
<dbReference type="PANTHER" id="PTHR11705:SF143">
    <property type="entry name" value="SLL0236 PROTEIN"/>
    <property type="match status" value="1"/>
</dbReference>
<dbReference type="SMART" id="SM00631">
    <property type="entry name" value="Zn_pept"/>
    <property type="match status" value="1"/>
</dbReference>
<evidence type="ECO:0000259" key="9">
    <source>
        <dbReference type="PROSITE" id="PS52035"/>
    </source>
</evidence>
<evidence type="ECO:0000256" key="2">
    <source>
        <dbReference type="ARBA" id="ARBA00005988"/>
    </source>
</evidence>
<dbReference type="RefSeq" id="WP_310521029.1">
    <property type="nucleotide sequence ID" value="NZ_BAABBS010000001.1"/>
</dbReference>
<gene>
    <name evidence="10" type="ORF">RH861_11225</name>
</gene>
<evidence type="ECO:0000256" key="8">
    <source>
        <dbReference type="SAM" id="SignalP"/>
    </source>
</evidence>
<evidence type="ECO:0000313" key="10">
    <source>
        <dbReference type="EMBL" id="MDR5692632.1"/>
    </source>
</evidence>
<comment type="similarity">
    <text evidence="2 7">Belongs to the peptidase M14 family.</text>
</comment>
<dbReference type="PANTHER" id="PTHR11705">
    <property type="entry name" value="PROTEASE FAMILY M14 CARBOXYPEPTIDASE A,B"/>
    <property type="match status" value="1"/>
</dbReference>
<keyword evidence="10" id="KW-0121">Carboxypeptidase</keyword>
<comment type="cofactor">
    <cofactor evidence="1">
        <name>Zn(2+)</name>
        <dbReference type="ChEBI" id="CHEBI:29105"/>
    </cofactor>
</comment>
<evidence type="ECO:0000256" key="5">
    <source>
        <dbReference type="ARBA" id="ARBA00022833"/>
    </source>
</evidence>
<dbReference type="Gene3D" id="3.40.630.10">
    <property type="entry name" value="Zn peptidases"/>
    <property type="match status" value="1"/>
</dbReference>
<keyword evidence="4" id="KW-0378">Hydrolase</keyword>
<proteinExistence type="inferred from homology"/>
<evidence type="ECO:0000256" key="4">
    <source>
        <dbReference type="ARBA" id="ARBA00022801"/>
    </source>
</evidence>
<dbReference type="SUPFAM" id="SSF53187">
    <property type="entry name" value="Zn-dependent exopeptidases"/>
    <property type="match status" value="1"/>
</dbReference>
<evidence type="ECO:0000256" key="7">
    <source>
        <dbReference type="PROSITE-ProRule" id="PRU01379"/>
    </source>
</evidence>
<feature type="chain" id="PRO_5045528177" evidence="8">
    <location>
        <begin position="30"/>
        <end position="865"/>
    </location>
</feature>
<dbReference type="Pfam" id="PF00246">
    <property type="entry name" value="Peptidase_M14"/>
    <property type="match status" value="1"/>
</dbReference>
<dbReference type="EMBL" id="JAVKGS010000003">
    <property type="protein sequence ID" value="MDR5692632.1"/>
    <property type="molecule type" value="Genomic_DNA"/>
</dbReference>
<keyword evidence="3" id="KW-0645">Protease</keyword>
<dbReference type="InterPro" id="IPR000834">
    <property type="entry name" value="Peptidase_M14"/>
</dbReference>
<keyword evidence="11" id="KW-1185">Reference proteome</keyword>
<reference evidence="11" key="1">
    <citation type="submission" date="2023-07" db="EMBL/GenBank/DDBJ databases">
        <title>Description of three actinobacteria isolated from air of manufacturing shop in a pharmaceutical factory.</title>
        <authorList>
            <person name="Zhang D.-F."/>
        </authorList>
    </citation>
    <scope>NUCLEOTIDE SEQUENCE [LARGE SCALE GENOMIC DNA]</scope>
    <source>
        <strain evidence="11">CCTCC AB 2011122</strain>
    </source>
</reference>
<accession>A0ABU1FMU8</accession>
<comment type="caution">
    <text evidence="10">The sequence shown here is derived from an EMBL/GenBank/DDBJ whole genome shotgun (WGS) entry which is preliminary data.</text>
</comment>
<dbReference type="GO" id="GO:0004180">
    <property type="term" value="F:carboxypeptidase activity"/>
    <property type="evidence" value="ECO:0007669"/>
    <property type="project" value="UniProtKB-KW"/>
</dbReference>
<protein>
    <submittedName>
        <fullName evidence="10">M14 family zinc carboxypeptidase</fullName>
    </submittedName>
</protein>
<keyword evidence="8" id="KW-0732">Signal</keyword>
<evidence type="ECO:0000256" key="3">
    <source>
        <dbReference type="ARBA" id="ARBA00022670"/>
    </source>
</evidence>
<sequence>MSFHRTIAGASITAVLAATLVAGSVPAVALEGAPAAPIVTPVSPLVAPPTSYPYQPVLETVADNPNDVSINRGVIPYDEIAPKLNSLMAASDRISVQVVGKSAQGRDIHLVTITEKENRGQTTKQAQFREMVKENPAAAAKNAALLSQYKVPIWFNANIHGNEWEGTDSVLQYIEHLATAPYSEVKELLQGYRLYFTVTNNPDGRALGQRATADGFDANRDMITGATAEARIIRDLTGVIQPTFYVDLHGYTSVLQVEPCGPPHGENYEYDLFLPHAYSAALAIERAVVDANIPGNTYLAPNGSATTTNTGKIKIPYRDIRSGWDDWPPIFTPQYIAYQGAITNTVELPLGRVEQVSNPANAAANSARAAVNIQVSNVVVETSVDYVVDNRDALLSNQIEIFRRGVAGEPIEPIPADIDPASVPAPNEWAEIWDETDVYPTEVPRAYAIPVGDMQRSTTDAARLVDQLIANGVKVHRAKAAFSAGGTDYPAGSYVVDMHQPLRGMANVLLADGSDISTRVPDMYDISAWSLALLWGADVDAIGDTTDPALRVKLEQVSKAAPTGSVPATGAYLELATSGVAEYQAINALLASGVAVSAFEDGSVILRADAAGRAAAAEVATQYGVAFAASDGSRLTTEESTGLDQLRVAYTGGAEEVVTLRRLGFHDVLNVTAAGLQSGAVSLDGVDVLWIGGTLSFSGAQAAGRAKVQAYLDAGGGVVGEGTAIAAFANTFGLVTSTAVSGTSGSNGILDVDPVEGGLLGTYPMETSFGYPAVWFTNLGANAVVEQRYDAADPFVAGHWRDSSGRSQANAAGQASAVSAETASGSRVLMFGSSMNFRTHPVGLYSQIARGLFWAGSEGTEVPAP</sequence>
<feature type="signal peptide" evidence="8">
    <location>
        <begin position="1"/>
        <end position="29"/>
    </location>
</feature>
<evidence type="ECO:0000313" key="11">
    <source>
        <dbReference type="Proteomes" id="UP001260072"/>
    </source>
</evidence>
<organism evidence="10 11">
    <name type="scientific">Agromyces indicus</name>
    <dbReference type="NCBI Taxonomy" id="758919"/>
    <lineage>
        <taxon>Bacteria</taxon>
        <taxon>Bacillati</taxon>
        <taxon>Actinomycetota</taxon>
        <taxon>Actinomycetes</taxon>
        <taxon>Micrococcales</taxon>
        <taxon>Microbacteriaceae</taxon>
        <taxon>Agromyces</taxon>
    </lineage>
</organism>
<evidence type="ECO:0000256" key="6">
    <source>
        <dbReference type="ARBA" id="ARBA00023049"/>
    </source>
</evidence>
<feature type="domain" description="Peptidase M14" evidence="9">
    <location>
        <begin position="73"/>
        <end position="443"/>
    </location>
</feature>
<name>A0ABU1FMU8_9MICO</name>
<keyword evidence="6" id="KW-0482">Metalloprotease</keyword>
<keyword evidence="5" id="KW-0862">Zinc</keyword>
<dbReference type="Proteomes" id="UP001260072">
    <property type="component" value="Unassembled WGS sequence"/>
</dbReference>
<dbReference type="PROSITE" id="PS52035">
    <property type="entry name" value="PEPTIDASE_M14"/>
    <property type="match status" value="1"/>
</dbReference>